<dbReference type="EMBL" id="UAPR01000001">
    <property type="protein sequence ID" value="SPT54813.1"/>
    <property type="molecule type" value="Genomic_DNA"/>
</dbReference>
<dbReference type="PANTHER" id="PTHR34301">
    <property type="entry name" value="DNA-BINDING PROTEIN-RELATED"/>
    <property type="match status" value="1"/>
</dbReference>
<accession>A0A2X0TY51</accession>
<dbReference type="InterPro" id="IPR027417">
    <property type="entry name" value="P-loop_NTPase"/>
</dbReference>
<dbReference type="PANTHER" id="PTHR34301:SF8">
    <property type="entry name" value="ATPASE DOMAIN-CONTAINING PROTEIN"/>
    <property type="match status" value="1"/>
</dbReference>
<name>A0A2X0TY51_9ACTO</name>
<sequence>MELQPITPQPGNDRNPANFVGRVEMTTRARDRLLAGSNLLLTDPRRMGKTFWMRTFAAREQSFHSYFIDYEGTETVDGFLIKTAEALIRDRSLPLRARKQLETIFDNSEISLSKGPLAIKGYFQRTSPHHLLTRVLSALENEDSKTIPIVMMDEVPMAINNIAVREGTSSAEKVLQTLRALRQDTSRIRWIVTGSIGFHHVLRKINTTQGVLNDLNPVPLGPLADKEAEELASRLLLGIEQPLIDAVINELVKVAGGVPFLLHNVVKMLGEGPRNVTRPCDVHDCFEDFIDDPDQFYSLEHFLTRVPSNYDGRARIADDILRKALSETNVWVSIDSLAPNKEAAATLDDLVKDHYLERRGLSARWRYPALQYIWARKKGVWDRR</sequence>
<evidence type="ECO:0000313" key="1">
    <source>
        <dbReference type="EMBL" id="SPT54813.1"/>
    </source>
</evidence>
<protein>
    <submittedName>
        <fullName evidence="1">Predicted ATPase (AAA+ superfamily)</fullName>
    </submittedName>
</protein>
<evidence type="ECO:0000313" key="2">
    <source>
        <dbReference type="Proteomes" id="UP000250192"/>
    </source>
</evidence>
<proteinExistence type="predicted"/>
<dbReference type="AlphaFoldDB" id="A0A2X0TY51"/>
<dbReference type="SUPFAM" id="SSF52540">
    <property type="entry name" value="P-loop containing nucleoside triphosphate hydrolases"/>
    <property type="match status" value="1"/>
</dbReference>
<dbReference type="OrthoDB" id="1550950at2"/>
<keyword evidence="2" id="KW-1185">Reference proteome</keyword>
<dbReference type="RefSeq" id="WP_111822940.1">
    <property type="nucleotide sequence ID" value="NZ_CBDERX010000072.1"/>
</dbReference>
<dbReference type="Proteomes" id="UP000250192">
    <property type="component" value="Unassembled WGS sequence"/>
</dbReference>
<dbReference type="GeneID" id="93757403"/>
<organism evidence="1 2">
    <name type="scientific">Schaalia odontolytica</name>
    <dbReference type="NCBI Taxonomy" id="1660"/>
    <lineage>
        <taxon>Bacteria</taxon>
        <taxon>Bacillati</taxon>
        <taxon>Actinomycetota</taxon>
        <taxon>Actinomycetes</taxon>
        <taxon>Actinomycetales</taxon>
        <taxon>Actinomycetaceae</taxon>
        <taxon>Schaalia</taxon>
    </lineage>
</organism>
<reference evidence="1 2" key="1">
    <citation type="submission" date="2018-06" db="EMBL/GenBank/DDBJ databases">
        <authorList>
            <consortium name="Pathogen Informatics"/>
            <person name="Doyle S."/>
        </authorList>
    </citation>
    <scope>NUCLEOTIDE SEQUENCE [LARGE SCALE GENOMIC DNA]</scope>
    <source>
        <strain evidence="1 2">NCTC9935</strain>
    </source>
</reference>
<dbReference type="Gene3D" id="3.40.50.300">
    <property type="entry name" value="P-loop containing nucleotide triphosphate hydrolases"/>
    <property type="match status" value="1"/>
</dbReference>
<gene>
    <name evidence="1" type="ORF">NCTC9935_00361</name>
</gene>